<proteinExistence type="predicted"/>
<dbReference type="RefSeq" id="WP_345551226.1">
    <property type="nucleotide sequence ID" value="NZ_BAABRT010000016.1"/>
</dbReference>
<dbReference type="Proteomes" id="UP001408594">
    <property type="component" value="Unassembled WGS sequence"/>
</dbReference>
<accession>A0ABP9WTN0</accession>
<comment type="caution">
    <text evidence="1">The sequence shown here is derived from an EMBL/GenBank/DDBJ whole genome shotgun (WGS) entry which is preliminary data.</text>
</comment>
<protein>
    <submittedName>
        <fullName evidence="1">Uncharacterized protein</fullName>
    </submittedName>
</protein>
<dbReference type="EMBL" id="BAABRT010000016">
    <property type="protein sequence ID" value="GAA5525490.1"/>
    <property type="molecule type" value="Genomic_DNA"/>
</dbReference>
<gene>
    <name evidence="1" type="ORF">Maes01_02060</name>
</gene>
<organism evidence="1 2">
    <name type="scientific">Microbulbifer aestuariivivens</name>
    <dbReference type="NCBI Taxonomy" id="1908308"/>
    <lineage>
        <taxon>Bacteria</taxon>
        <taxon>Pseudomonadati</taxon>
        <taxon>Pseudomonadota</taxon>
        <taxon>Gammaproteobacteria</taxon>
        <taxon>Cellvibrionales</taxon>
        <taxon>Microbulbiferaceae</taxon>
        <taxon>Microbulbifer</taxon>
    </lineage>
</organism>
<reference evidence="1 2" key="1">
    <citation type="submission" date="2024-02" db="EMBL/GenBank/DDBJ databases">
        <title>Microbulbifer aestuariivivens NBRC 112533.</title>
        <authorList>
            <person name="Ichikawa N."/>
            <person name="Katano-Makiyama Y."/>
            <person name="Hidaka K."/>
        </authorList>
    </citation>
    <scope>NUCLEOTIDE SEQUENCE [LARGE SCALE GENOMIC DNA]</scope>
    <source>
        <strain evidence="1 2">NBRC 112533</strain>
    </source>
</reference>
<dbReference type="Pfam" id="PF20043">
    <property type="entry name" value="DUF6445"/>
    <property type="match status" value="1"/>
</dbReference>
<dbReference type="InterPro" id="IPR045617">
    <property type="entry name" value="DUF6445"/>
</dbReference>
<evidence type="ECO:0000313" key="1">
    <source>
        <dbReference type="EMBL" id="GAA5525490.1"/>
    </source>
</evidence>
<name>A0ABP9WTN0_9GAMM</name>
<sequence>MQASIERLGAERTPIVVIDNAHPQPELLLEMAQRGQWLRENPYYPGMRAQVPADYLGPLLAKVSAALQQAYGLDTGAGLASAQIQNAFCCFSMVTKPPQALLPIQSLPHFDATNGRQLAMLHYLCDKPFHGTALFRHRQSGFENILDERISTYQAQAGKHLEQVQPGYASECGQWYERIGEVEASFNRVAFYPASLLHSGIVENGEPLSDQPASGRLTITGFIDLTDKLVW</sequence>
<evidence type="ECO:0000313" key="2">
    <source>
        <dbReference type="Proteomes" id="UP001408594"/>
    </source>
</evidence>
<keyword evidence="2" id="KW-1185">Reference proteome</keyword>